<dbReference type="SUPFAM" id="SSF57586">
    <property type="entry name" value="TNF receptor-like"/>
    <property type="match status" value="1"/>
</dbReference>
<evidence type="ECO:0000256" key="3">
    <source>
        <dbReference type="ARBA" id="ARBA00022480"/>
    </source>
</evidence>
<comment type="subcellular location">
    <subcellularLocation>
        <location evidence="1">Cell membrane</location>
        <topology evidence="1">Multi-pass membrane protein</topology>
    </subcellularLocation>
</comment>
<keyword evidence="5 18" id="KW-0812">Transmembrane</keyword>
<protein>
    <recommendedName>
        <fullName evidence="16">Taste receptor type 1 member 2</fullName>
    </recommendedName>
    <alternativeName>
        <fullName evidence="17">Sweet taste receptor T1R2</fullName>
    </alternativeName>
</protein>
<evidence type="ECO:0000256" key="7">
    <source>
        <dbReference type="ARBA" id="ARBA00022989"/>
    </source>
</evidence>
<sequence length="862" mass="96640">MSVQIPWSQAASSLVRQSDLWGPHFPAMGPQVGVVCSLFFLLQALAAPAENSDFSLAGDYLLGGLFTLHANVKGIVHLNFLQVPKCKEYEVKALGYKLMQAMHFAVEEINNHSSLLPGVRLGYEMVDVCYVSNNIQPVLYFLAQEDHLLPIQEDYSRYVPRVVAVIGPENSESTMTVAHFLSLFLLPQVTYSAIGDDLRDKQRFPAVLRTVPGADHHIEAMVQLMLHFRWNWIVVLVSGDDYGRGNSQLLRERLARHDICIALHEALPTPQPSQVVTPQERRRLEAVVDKLRHSSARVVVVFSPDLALHNFFHEVLRRNVTGVVWLASESWAIDLALHNLTELSRTGTFLGITTQSVSIPGFSEFRVRRAQARRPASNRTSRRATCNQECDTCLDTIESFNTILTLSGERVAYSVYSAVYAVAHALHSLLGCSQTHCSKGTVYPWRLLQEIRKVNFTLLGHRIFFDESGDLPMPLEVIQWQWNVSQNPFQTIASYYPAQRQLKDVRGVSWHTPDGTVPVSTCSKDCQPGQKKKSVGIHPCCFECLDCLPGTFLNKTEDEFDCQPCPSNEWSHRRDTSCFKRRLTFLQWHNAPTTFVVLLAGLGFLGTLAILAVFWRHLQTPMVRSAGGPMCFLILASLLVAYLMVPAYLGPPTVSTCLCRQTFFTLCFTVCISCIAVRSFQIVCVFKMARRLPRAYGYWVRCHGPYVFVAVITALKVAIVTASQLFTPTGPTARADPGDPKIMILSCNPNYRKGLLLDLLLSVAGFSFAYLGKELPTNYNEAKFITFCMTFYFTSSICLCTFMSVYEGVLVTFLDLLVTVLNLLGISLGYFGPKCYLILFHPERNTPAYFSSAIQGYTMGRD</sequence>
<evidence type="ECO:0000313" key="21">
    <source>
        <dbReference type="Proteomes" id="UP001177744"/>
    </source>
</evidence>
<dbReference type="EMBL" id="JAULJE010000008">
    <property type="protein sequence ID" value="KAK1340431.1"/>
    <property type="molecule type" value="Genomic_DNA"/>
</dbReference>
<evidence type="ECO:0000256" key="14">
    <source>
        <dbReference type="ARBA" id="ARBA00038492"/>
    </source>
</evidence>
<dbReference type="PRINTS" id="PR00592">
    <property type="entry name" value="CASENSINGR"/>
</dbReference>
<evidence type="ECO:0000256" key="6">
    <source>
        <dbReference type="ARBA" id="ARBA00022729"/>
    </source>
</evidence>
<evidence type="ECO:0000256" key="2">
    <source>
        <dbReference type="ARBA" id="ARBA00022475"/>
    </source>
</evidence>
<feature type="transmembrane region" description="Helical" evidence="18">
    <location>
        <begin position="706"/>
        <end position="726"/>
    </location>
</feature>
<evidence type="ECO:0000256" key="8">
    <source>
        <dbReference type="ARBA" id="ARBA00023040"/>
    </source>
</evidence>
<dbReference type="InterPro" id="IPR001828">
    <property type="entry name" value="ANF_lig-bd_rcpt"/>
</dbReference>
<feature type="transmembrane region" description="Helical" evidence="18">
    <location>
        <begin position="627"/>
        <end position="649"/>
    </location>
</feature>
<evidence type="ECO:0000256" key="13">
    <source>
        <dbReference type="ARBA" id="ARBA00037659"/>
    </source>
</evidence>
<keyword evidence="6" id="KW-0732">Signal</keyword>
<evidence type="ECO:0000256" key="18">
    <source>
        <dbReference type="SAM" id="Phobius"/>
    </source>
</evidence>
<keyword evidence="21" id="KW-1185">Reference proteome</keyword>
<dbReference type="Gene3D" id="3.40.50.2300">
    <property type="match status" value="2"/>
</dbReference>
<dbReference type="FunFam" id="2.10.50.30:FF:000004">
    <property type="entry name" value="Taste receptor type 1 member 3-like protein"/>
    <property type="match status" value="1"/>
</dbReference>
<evidence type="ECO:0000256" key="15">
    <source>
        <dbReference type="ARBA" id="ARBA00038699"/>
    </source>
</evidence>
<evidence type="ECO:0000259" key="19">
    <source>
        <dbReference type="PROSITE" id="PS50259"/>
    </source>
</evidence>
<dbReference type="FunFam" id="3.40.50.2300:FF:000016">
    <property type="entry name" value="Taste 1 receptor member 2"/>
    <property type="match status" value="1"/>
</dbReference>
<dbReference type="GO" id="GO:0033041">
    <property type="term" value="F:sweet taste receptor activity"/>
    <property type="evidence" value="ECO:0007669"/>
    <property type="project" value="TreeGrafter"/>
</dbReference>
<evidence type="ECO:0000256" key="11">
    <source>
        <dbReference type="ARBA" id="ARBA00023180"/>
    </source>
</evidence>
<dbReference type="InterPro" id="IPR000337">
    <property type="entry name" value="GPCR_3"/>
</dbReference>
<dbReference type="PANTHER" id="PTHR24061">
    <property type="entry name" value="CALCIUM-SENSING RECEPTOR-RELATED"/>
    <property type="match status" value="1"/>
</dbReference>
<comment type="caution">
    <text evidence="20">The sequence shown here is derived from an EMBL/GenBank/DDBJ whole genome shotgun (WGS) entry which is preliminary data.</text>
</comment>
<dbReference type="GO" id="GO:0004930">
    <property type="term" value="F:G protein-coupled receptor activity"/>
    <property type="evidence" value="ECO:0007669"/>
    <property type="project" value="UniProtKB-KW"/>
</dbReference>
<dbReference type="Pfam" id="PF07562">
    <property type="entry name" value="NCD3G"/>
    <property type="match status" value="1"/>
</dbReference>
<evidence type="ECO:0000313" key="20">
    <source>
        <dbReference type="EMBL" id="KAK1340431.1"/>
    </source>
</evidence>
<keyword evidence="2" id="KW-1003">Cell membrane</keyword>
<name>A0AA40I0N6_CNENI</name>
<keyword evidence="7 18" id="KW-1133">Transmembrane helix</keyword>
<dbReference type="InterPro" id="IPR000068">
    <property type="entry name" value="GPCR_3_Ca_sens_rcpt-rel"/>
</dbReference>
<dbReference type="PRINTS" id="PR00248">
    <property type="entry name" value="GPCRMGR"/>
</dbReference>
<keyword evidence="12" id="KW-0807">Transducer</keyword>
<evidence type="ECO:0000256" key="17">
    <source>
        <dbReference type="ARBA" id="ARBA00042616"/>
    </source>
</evidence>
<feature type="transmembrane region" description="Helical" evidence="18">
    <location>
        <begin position="784"/>
        <end position="806"/>
    </location>
</feature>
<feature type="transmembrane region" description="Helical" evidence="18">
    <location>
        <begin position="661"/>
        <end position="686"/>
    </location>
</feature>
<dbReference type="Gene3D" id="2.10.50.30">
    <property type="entry name" value="GPCR, family 3, nine cysteines domain"/>
    <property type="match status" value="1"/>
</dbReference>
<keyword evidence="10" id="KW-0675">Receptor</keyword>
<dbReference type="PANTHER" id="PTHR24061:SF517">
    <property type="entry name" value="TASTE RECEPTOR TYPE 1 MEMBER 2"/>
    <property type="match status" value="1"/>
</dbReference>
<dbReference type="Pfam" id="PF00003">
    <property type="entry name" value="7tm_3"/>
    <property type="match status" value="1"/>
</dbReference>
<evidence type="ECO:0000256" key="12">
    <source>
        <dbReference type="ARBA" id="ARBA00023224"/>
    </source>
</evidence>
<reference evidence="20" key="1">
    <citation type="submission" date="2023-06" db="EMBL/GenBank/DDBJ databases">
        <title>Reference genome for the Northern bat (Eptesicus nilssonii), a most northern bat species.</title>
        <authorList>
            <person name="Laine V.N."/>
            <person name="Pulliainen A.T."/>
            <person name="Lilley T.M."/>
        </authorList>
    </citation>
    <scope>NUCLEOTIDE SEQUENCE</scope>
    <source>
        <strain evidence="20">BLF_Eptnil</strain>
        <tissue evidence="20">Kidney</tissue>
    </source>
</reference>
<evidence type="ECO:0000256" key="4">
    <source>
        <dbReference type="ARBA" id="ARBA00022606"/>
    </source>
</evidence>
<dbReference type="SUPFAM" id="SSF53822">
    <property type="entry name" value="Periplasmic binding protein-like I"/>
    <property type="match status" value="1"/>
</dbReference>
<feature type="domain" description="G-protein coupled receptors family 3 profile" evidence="19">
    <location>
        <begin position="592"/>
        <end position="854"/>
    </location>
</feature>
<dbReference type="InterPro" id="IPR038550">
    <property type="entry name" value="GPCR_3_9-Cys_sf"/>
</dbReference>
<evidence type="ECO:0000256" key="1">
    <source>
        <dbReference type="ARBA" id="ARBA00004651"/>
    </source>
</evidence>
<dbReference type="InterPro" id="IPR017978">
    <property type="entry name" value="GPCR_3_C"/>
</dbReference>
<dbReference type="PROSITE" id="PS50259">
    <property type="entry name" value="G_PROTEIN_RECEP_F3_4"/>
    <property type="match status" value="1"/>
</dbReference>
<gene>
    <name evidence="20" type="ORF">QTO34_019001</name>
</gene>
<dbReference type="Proteomes" id="UP001177744">
    <property type="component" value="Unassembled WGS sequence"/>
</dbReference>
<evidence type="ECO:0000256" key="5">
    <source>
        <dbReference type="ARBA" id="ARBA00022692"/>
    </source>
</evidence>
<dbReference type="Pfam" id="PF01094">
    <property type="entry name" value="ANF_receptor"/>
    <property type="match status" value="1"/>
</dbReference>
<organism evidence="20 21">
    <name type="scientific">Cnephaeus nilssonii</name>
    <name type="common">Northern bat</name>
    <name type="synonym">Eptesicus nilssonii</name>
    <dbReference type="NCBI Taxonomy" id="3371016"/>
    <lineage>
        <taxon>Eukaryota</taxon>
        <taxon>Metazoa</taxon>
        <taxon>Chordata</taxon>
        <taxon>Craniata</taxon>
        <taxon>Vertebrata</taxon>
        <taxon>Euteleostomi</taxon>
        <taxon>Mammalia</taxon>
        <taxon>Eutheria</taxon>
        <taxon>Laurasiatheria</taxon>
        <taxon>Chiroptera</taxon>
        <taxon>Yangochiroptera</taxon>
        <taxon>Vespertilionidae</taxon>
        <taxon>Cnephaeus</taxon>
    </lineage>
</organism>
<keyword evidence="4" id="KW-0716">Sensory transduction</keyword>
<evidence type="ECO:0000256" key="10">
    <source>
        <dbReference type="ARBA" id="ARBA00023170"/>
    </source>
</evidence>
<dbReference type="AlphaFoldDB" id="A0AA40I0N6"/>
<feature type="transmembrane region" description="Helical" evidence="18">
    <location>
        <begin position="595"/>
        <end position="615"/>
    </location>
</feature>
<comment type="subunit">
    <text evidence="15">Forms heterodimers with TAS1R3.</text>
</comment>
<keyword evidence="3" id="KW-0919">Taste</keyword>
<dbReference type="GO" id="GO:0005886">
    <property type="term" value="C:plasma membrane"/>
    <property type="evidence" value="ECO:0007669"/>
    <property type="project" value="UniProtKB-SubCell"/>
</dbReference>
<evidence type="ECO:0000256" key="9">
    <source>
        <dbReference type="ARBA" id="ARBA00023136"/>
    </source>
</evidence>
<proteinExistence type="inferred from homology"/>
<accession>A0AA40I0N6</accession>
<comment type="function">
    <text evidence="13">Putative taste receptor. TAS1R2/TAS1R3 recognizes diverse natural and synthetic sweeteners.</text>
</comment>
<comment type="similarity">
    <text evidence="14">Belongs to the G-protein coupled receptor 3 family. TAS1R subfamily.</text>
</comment>
<dbReference type="GO" id="GO:1903767">
    <property type="term" value="C:sweet taste receptor complex"/>
    <property type="evidence" value="ECO:0007669"/>
    <property type="project" value="TreeGrafter"/>
</dbReference>
<keyword evidence="9 18" id="KW-0472">Membrane</keyword>
<feature type="transmembrane region" description="Helical" evidence="18">
    <location>
        <begin position="755"/>
        <end position="772"/>
    </location>
</feature>
<keyword evidence="8" id="KW-0297">G-protein coupled receptor</keyword>
<dbReference type="InterPro" id="IPR011500">
    <property type="entry name" value="GPCR_3_9-Cys_dom"/>
</dbReference>
<evidence type="ECO:0000256" key="16">
    <source>
        <dbReference type="ARBA" id="ARBA00040704"/>
    </source>
</evidence>
<feature type="transmembrane region" description="Helical" evidence="18">
    <location>
        <begin position="812"/>
        <end position="831"/>
    </location>
</feature>
<dbReference type="InterPro" id="IPR028082">
    <property type="entry name" value="Peripla_BP_I"/>
</dbReference>
<keyword evidence="11" id="KW-0325">Glycoprotein</keyword>